<dbReference type="CDD" id="cd03801">
    <property type="entry name" value="GT4_PimA-like"/>
    <property type="match status" value="1"/>
</dbReference>
<evidence type="ECO:0000313" key="3">
    <source>
        <dbReference type="Proteomes" id="UP000615593"/>
    </source>
</evidence>
<dbReference type="RefSeq" id="WP_027884252.1">
    <property type="nucleotide sequence ID" value="NZ_BMWY01000003.1"/>
</dbReference>
<dbReference type="EMBL" id="BMWY01000003">
    <property type="protein sequence ID" value="GGZ53268.1"/>
    <property type="molecule type" value="Genomic_DNA"/>
</dbReference>
<evidence type="ECO:0000313" key="2">
    <source>
        <dbReference type="EMBL" id="GGZ53268.1"/>
    </source>
</evidence>
<protein>
    <recommendedName>
        <fullName evidence="1">Glycosyl transferase family 1 domain-containing protein</fullName>
    </recommendedName>
</protein>
<keyword evidence="3" id="KW-1185">Reference proteome</keyword>
<reference evidence="3" key="1">
    <citation type="journal article" date="2019" name="Int. J. Syst. Evol. Microbiol.">
        <title>The Global Catalogue of Microorganisms (GCM) 10K type strain sequencing project: providing services to taxonomists for standard genome sequencing and annotation.</title>
        <authorList>
            <consortium name="The Broad Institute Genomics Platform"/>
            <consortium name="The Broad Institute Genome Sequencing Center for Infectious Disease"/>
            <person name="Wu L."/>
            <person name="Ma J."/>
        </authorList>
    </citation>
    <scope>NUCLEOTIDE SEQUENCE [LARGE SCALE GENOMIC DNA]</scope>
    <source>
        <strain evidence="3">KCTC 12708</strain>
    </source>
</reference>
<dbReference type="SUPFAM" id="SSF53756">
    <property type="entry name" value="UDP-Glycosyltransferase/glycogen phosphorylase"/>
    <property type="match status" value="1"/>
</dbReference>
<comment type="caution">
    <text evidence="2">The sequence shown here is derived from an EMBL/GenBank/DDBJ whole genome shotgun (WGS) entry which is preliminary data.</text>
</comment>
<accession>A0ABQ3BPC4</accession>
<dbReference type="GeneID" id="94369036"/>
<dbReference type="Proteomes" id="UP000615593">
    <property type="component" value="Unassembled WGS sequence"/>
</dbReference>
<dbReference type="InterPro" id="IPR050194">
    <property type="entry name" value="Glycosyltransferase_grp1"/>
</dbReference>
<feature type="domain" description="Glycosyl transferase family 1" evidence="1">
    <location>
        <begin position="192"/>
        <end position="340"/>
    </location>
</feature>
<dbReference type="PANTHER" id="PTHR45947:SF3">
    <property type="entry name" value="SULFOQUINOVOSYL TRANSFERASE SQD2"/>
    <property type="match status" value="1"/>
</dbReference>
<gene>
    <name evidence="2" type="ORF">GCM10008088_13690</name>
</gene>
<sequence>MKLAIISHTEHYRNEEGDIVGWGPTITEINHLLDRFEEIHHVAFFHEVTPPPSSIAYQSDRVKFVALPPSGGRSLREKFAVISNLPKTLSIVKNVLNKVDVFQFRAPVGIGVYLIPYFTYRVKKKGWFKYAGNWAQENAPLGYALQRKMLKNQARKVTINGKWPEQPKQCLTFENPCLTLAERAEGKNVLKNKTYQPKFTFCFVGRLEDEKGVQRIIDAFSTFENTNDYIEKVHFIGNGAKREVYEQQVKTKKLPIQFHGFLSRTEVFDIYRSAHFLLLPSTASEGFPKVIAEGMNYGCIPIVSDVSSIGQYINTKNGFIVNPTTAEKLVAILNELSNVDQLKLKEKAFKAYQVAENFTFARYNERIWTEILEQE</sequence>
<proteinExistence type="predicted"/>
<name>A0ABQ3BPC4_9FLAO</name>
<evidence type="ECO:0000259" key="1">
    <source>
        <dbReference type="Pfam" id="PF00534"/>
    </source>
</evidence>
<dbReference type="InterPro" id="IPR001296">
    <property type="entry name" value="Glyco_trans_1"/>
</dbReference>
<organism evidence="2 3">
    <name type="scientific">Mesonia mobilis</name>
    <dbReference type="NCBI Taxonomy" id="369791"/>
    <lineage>
        <taxon>Bacteria</taxon>
        <taxon>Pseudomonadati</taxon>
        <taxon>Bacteroidota</taxon>
        <taxon>Flavobacteriia</taxon>
        <taxon>Flavobacteriales</taxon>
        <taxon>Flavobacteriaceae</taxon>
        <taxon>Mesonia</taxon>
    </lineage>
</organism>
<dbReference type="Pfam" id="PF00534">
    <property type="entry name" value="Glycos_transf_1"/>
    <property type="match status" value="1"/>
</dbReference>
<dbReference type="Gene3D" id="3.40.50.2000">
    <property type="entry name" value="Glycogen Phosphorylase B"/>
    <property type="match status" value="1"/>
</dbReference>
<dbReference type="PANTHER" id="PTHR45947">
    <property type="entry name" value="SULFOQUINOVOSYL TRANSFERASE SQD2"/>
    <property type="match status" value="1"/>
</dbReference>